<dbReference type="PRINTS" id="PR00599">
    <property type="entry name" value="MAPEPTIDASE"/>
</dbReference>
<sequence length="186" mass="20090">MPVEPGVVSPARLVPDHILKTPYYATGSVPPQDNNGFHGDNCATVGVGTVDDAGKLLMHATQEAMMEGVSVCRPGACLTEIGSAIHAVADRYGFDTVRKYCGHGVGSSFHMLPFVEHFRNNRRLEMVPGMTFTIEPIFTEGSEATTLWPDAWTVQTVDGGRAAQFEHVVLITEEGHEVLTVPSPRA</sequence>
<dbReference type="SUPFAM" id="SSF55920">
    <property type="entry name" value="Creatinase/aminopeptidase"/>
    <property type="match status" value="1"/>
</dbReference>
<feature type="domain" description="Peptidase M24" evidence="5">
    <location>
        <begin position="35"/>
        <end position="173"/>
    </location>
</feature>
<reference evidence="6 7" key="1">
    <citation type="journal article" date="2010" name="Nature">
        <title>The Ectocarpus genome and the independent evolution of multicellularity in brown algae.</title>
        <authorList>
            <person name="Cock J.M."/>
            <person name="Sterck L."/>
            <person name="Rouze P."/>
            <person name="Scornet D."/>
            <person name="Allen A.E."/>
            <person name="Amoutzias G."/>
            <person name="Anthouard V."/>
            <person name="Artiguenave F."/>
            <person name="Aury J.M."/>
            <person name="Badger J.H."/>
            <person name="Beszteri B."/>
            <person name="Billiau K."/>
            <person name="Bonnet E."/>
            <person name="Bothwell J.H."/>
            <person name="Bowler C."/>
            <person name="Boyen C."/>
            <person name="Brownlee C."/>
            <person name="Carrano C.J."/>
            <person name="Charrier B."/>
            <person name="Cho G.Y."/>
            <person name="Coelho S.M."/>
            <person name="Collen J."/>
            <person name="Corre E."/>
            <person name="Da Silva C."/>
            <person name="Delage L."/>
            <person name="Delaroque N."/>
            <person name="Dittami S.M."/>
            <person name="Doulbeau S."/>
            <person name="Elias M."/>
            <person name="Farnham G."/>
            <person name="Gachon C.M."/>
            <person name="Gschloessl B."/>
            <person name="Heesch S."/>
            <person name="Jabbari K."/>
            <person name="Jubin C."/>
            <person name="Kawai H."/>
            <person name="Kimura K."/>
            <person name="Kloareg B."/>
            <person name="Kupper F.C."/>
            <person name="Lang D."/>
            <person name="Le Bail A."/>
            <person name="Leblanc C."/>
            <person name="Lerouge P."/>
            <person name="Lohr M."/>
            <person name="Lopez P.J."/>
            <person name="Martens C."/>
            <person name="Maumus F."/>
            <person name="Michel G."/>
            <person name="Miranda-Saavedra D."/>
            <person name="Morales J."/>
            <person name="Moreau H."/>
            <person name="Motomura T."/>
            <person name="Nagasato C."/>
            <person name="Napoli C.A."/>
            <person name="Nelson D.R."/>
            <person name="Nyvall-Collen P."/>
            <person name="Peters A.F."/>
            <person name="Pommier C."/>
            <person name="Potin P."/>
            <person name="Poulain J."/>
            <person name="Quesneville H."/>
            <person name="Read B."/>
            <person name="Rensing S.A."/>
            <person name="Ritter A."/>
            <person name="Rousvoal S."/>
            <person name="Samanta M."/>
            <person name="Samson G."/>
            <person name="Schroeder D.C."/>
            <person name="Segurens B."/>
            <person name="Strittmatter M."/>
            <person name="Tonon T."/>
            <person name="Tregear J.W."/>
            <person name="Valentin K."/>
            <person name="von Dassow P."/>
            <person name="Yamagishi T."/>
            <person name="Van de Peer Y."/>
            <person name="Wincker P."/>
        </authorList>
    </citation>
    <scope>NUCLEOTIDE SEQUENCE [LARGE SCALE GENOMIC DNA]</scope>
    <source>
        <strain evidence="7">Ec32 / CCAP1310/4</strain>
    </source>
</reference>
<dbReference type="STRING" id="2880.D8LIX4"/>
<evidence type="ECO:0000256" key="1">
    <source>
        <dbReference type="ARBA" id="ARBA00022438"/>
    </source>
</evidence>
<dbReference type="Gene3D" id="3.90.230.10">
    <property type="entry name" value="Creatinase/methionine aminopeptidase superfamily"/>
    <property type="match status" value="1"/>
</dbReference>
<evidence type="ECO:0000313" key="7">
    <source>
        <dbReference type="Proteomes" id="UP000002630"/>
    </source>
</evidence>
<keyword evidence="4" id="KW-0378">Hydrolase</keyword>
<dbReference type="EMBL" id="FN649733">
    <property type="protein sequence ID" value="CBN76858.1"/>
    <property type="molecule type" value="Genomic_DNA"/>
</dbReference>
<dbReference type="InterPro" id="IPR001714">
    <property type="entry name" value="Pept_M24_MAP"/>
</dbReference>
<dbReference type="Pfam" id="PF00557">
    <property type="entry name" value="Peptidase_M24"/>
    <property type="match status" value="1"/>
</dbReference>
<dbReference type="InterPro" id="IPR002467">
    <property type="entry name" value="Pept_M24A_MAP1"/>
</dbReference>
<dbReference type="GO" id="GO:0070006">
    <property type="term" value="F:metalloaminopeptidase activity"/>
    <property type="evidence" value="ECO:0007669"/>
    <property type="project" value="InterPro"/>
</dbReference>
<protein>
    <submittedName>
        <fullName evidence="6">Probable methionone aminopeptidase</fullName>
    </submittedName>
</protein>
<keyword evidence="2" id="KW-0645">Protease</keyword>
<evidence type="ECO:0000259" key="5">
    <source>
        <dbReference type="Pfam" id="PF00557"/>
    </source>
</evidence>
<dbReference type="OrthoDB" id="3209743at2759"/>
<accession>D8LIX4</accession>
<dbReference type="AlphaFoldDB" id="D8LIX4"/>
<keyword evidence="1 6" id="KW-0031">Aminopeptidase</keyword>
<proteinExistence type="predicted"/>
<dbReference type="PROSITE" id="PS00680">
    <property type="entry name" value="MAP_1"/>
    <property type="match status" value="1"/>
</dbReference>
<dbReference type="OMA" id="ICDEESH"/>
<evidence type="ECO:0000256" key="4">
    <source>
        <dbReference type="ARBA" id="ARBA00022801"/>
    </source>
</evidence>
<organism evidence="6 7">
    <name type="scientific">Ectocarpus siliculosus</name>
    <name type="common">Brown alga</name>
    <name type="synonym">Conferva siliculosa</name>
    <dbReference type="NCBI Taxonomy" id="2880"/>
    <lineage>
        <taxon>Eukaryota</taxon>
        <taxon>Sar</taxon>
        <taxon>Stramenopiles</taxon>
        <taxon>Ochrophyta</taxon>
        <taxon>PX clade</taxon>
        <taxon>Phaeophyceae</taxon>
        <taxon>Ectocarpales</taxon>
        <taxon>Ectocarpaceae</taxon>
        <taxon>Ectocarpus</taxon>
    </lineage>
</organism>
<evidence type="ECO:0000256" key="3">
    <source>
        <dbReference type="ARBA" id="ARBA00022723"/>
    </source>
</evidence>
<dbReference type="GO" id="GO:0006508">
    <property type="term" value="P:proteolysis"/>
    <property type="evidence" value="ECO:0007669"/>
    <property type="project" value="UniProtKB-KW"/>
</dbReference>
<evidence type="ECO:0000256" key="2">
    <source>
        <dbReference type="ARBA" id="ARBA00022670"/>
    </source>
</evidence>
<keyword evidence="7" id="KW-1185">Reference proteome</keyword>
<dbReference type="EMBL" id="FN648409">
    <property type="protein sequence ID" value="CBN76858.1"/>
    <property type="molecule type" value="Genomic_DNA"/>
</dbReference>
<name>D8LIX4_ECTSI</name>
<dbReference type="InterPro" id="IPR036005">
    <property type="entry name" value="Creatinase/aminopeptidase-like"/>
</dbReference>
<evidence type="ECO:0000313" key="6">
    <source>
        <dbReference type="EMBL" id="CBN76858.1"/>
    </source>
</evidence>
<gene>
    <name evidence="6" type="ORF">Esi_0023_0095</name>
</gene>
<dbReference type="InParanoid" id="D8LIX4"/>
<keyword evidence="3" id="KW-0479">Metal-binding</keyword>
<dbReference type="InterPro" id="IPR000994">
    <property type="entry name" value="Pept_M24"/>
</dbReference>
<dbReference type="Proteomes" id="UP000002630">
    <property type="component" value="Linkage Group LG08"/>
</dbReference>
<dbReference type="eggNOG" id="KOG2738">
    <property type="taxonomic scope" value="Eukaryota"/>
</dbReference>
<dbReference type="GO" id="GO:0046872">
    <property type="term" value="F:metal ion binding"/>
    <property type="evidence" value="ECO:0007669"/>
    <property type="project" value="UniProtKB-KW"/>
</dbReference>
<dbReference type="PANTHER" id="PTHR43330">
    <property type="entry name" value="METHIONINE AMINOPEPTIDASE"/>
    <property type="match status" value="1"/>
</dbReference>
<dbReference type="PANTHER" id="PTHR43330:SF8">
    <property type="entry name" value="METHIONINE AMINOPEPTIDASE 1D, MITOCHONDRIAL"/>
    <property type="match status" value="1"/>
</dbReference>